<dbReference type="InParanoid" id="T0Q7V9"/>
<dbReference type="VEuPathDB" id="FungiDB:SDRG_08625"/>
<evidence type="ECO:0000313" key="2">
    <source>
        <dbReference type="Proteomes" id="UP000030762"/>
    </source>
</evidence>
<accession>T0Q7V9</accession>
<dbReference type="RefSeq" id="XP_008612739.1">
    <property type="nucleotide sequence ID" value="XM_008614517.1"/>
</dbReference>
<protein>
    <submittedName>
        <fullName evidence="1">Uncharacterized protein</fullName>
    </submittedName>
</protein>
<dbReference type="GeneID" id="19949352"/>
<dbReference type="EMBL" id="JH767157">
    <property type="protein sequence ID" value="EQC33944.1"/>
    <property type="molecule type" value="Genomic_DNA"/>
</dbReference>
<dbReference type="OrthoDB" id="75406at2759"/>
<reference evidence="1 2" key="1">
    <citation type="submission" date="2012-04" db="EMBL/GenBank/DDBJ databases">
        <title>The Genome Sequence of Saprolegnia declina VS20.</title>
        <authorList>
            <consortium name="The Broad Institute Genome Sequencing Platform"/>
            <person name="Russ C."/>
            <person name="Nusbaum C."/>
            <person name="Tyler B."/>
            <person name="van West P."/>
            <person name="Dieguez-Uribeondo J."/>
            <person name="de Bruijn I."/>
            <person name="Tripathy S."/>
            <person name="Jiang R."/>
            <person name="Young S.K."/>
            <person name="Zeng Q."/>
            <person name="Gargeya S."/>
            <person name="Fitzgerald M."/>
            <person name="Haas B."/>
            <person name="Abouelleil A."/>
            <person name="Alvarado L."/>
            <person name="Arachchi H.M."/>
            <person name="Berlin A."/>
            <person name="Chapman S.B."/>
            <person name="Goldberg J."/>
            <person name="Griggs A."/>
            <person name="Gujja S."/>
            <person name="Hansen M."/>
            <person name="Howarth C."/>
            <person name="Imamovic A."/>
            <person name="Larimer J."/>
            <person name="McCowen C."/>
            <person name="Montmayeur A."/>
            <person name="Murphy C."/>
            <person name="Neiman D."/>
            <person name="Pearson M."/>
            <person name="Priest M."/>
            <person name="Roberts A."/>
            <person name="Saif S."/>
            <person name="Shea T."/>
            <person name="Sisk P."/>
            <person name="Sykes S."/>
            <person name="Wortman J."/>
            <person name="Nusbaum C."/>
            <person name="Birren B."/>
        </authorList>
    </citation>
    <scope>NUCLEOTIDE SEQUENCE [LARGE SCALE GENOMIC DNA]</scope>
    <source>
        <strain evidence="1 2">VS20</strain>
    </source>
</reference>
<organism evidence="1 2">
    <name type="scientific">Saprolegnia diclina (strain VS20)</name>
    <dbReference type="NCBI Taxonomy" id="1156394"/>
    <lineage>
        <taxon>Eukaryota</taxon>
        <taxon>Sar</taxon>
        <taxon>Stramenopiles</taxon>
        <taxon>Oomycota</taxon>
        <taxon>Saprolegniomycetes</taxon>
        <taxon>Saprolegniales</taxon>
        <taxon>Saprolegniaceae</taxon>
        <taxon>Saprolegnia</taxon>
    </lineage>
</organism>
<keyword evidence="2" id="KW-1185">Reference proteome</keyword>
<proteinExistence type="predicted"/>
<gene>
    <name evidence="1" type="ORF">SDRG_08625</name>
</gene>
<name>T0Q7V9_SAPDV</name>
<sequence length="610" mass="65709">MAGHRGRWLARFASVVAAPPAPRLATLRRHLQAGDVTRALSLRSPNSAAKLDVLTDFVAHIDALNPALAQKTAAFFMKRDVHLAPTLLRAYETLNVTLPPAALKDMLMALSQAGETRAVLQVLQMAQTRNMHVPPEALLQCFLACEPTDDRGPRDPRPLASPLLALLQQQRVNVSYPSFGASIVRVCLKLDAIPEALAIATALYPTLPPPLANLVDNLRALHAYPDFQSLWVQFALCHNKDVAEPLFQALQSSPIALQASGKLLSSVASALFRQGKHGLACDAVAAALRVAPVPYHVFATGFSGMTVSSYGLSTLLELLWTAIESDHIDDGASLRHVDAAIRACLRHNDVANALRLYAYLSKDAPPEPSRYTATMDYLALAPAECHHHLLAFLVHRRTDTAMALFESLVKANVPISPKTLKDMVMAVHRTPGHVVTLLEYALSSRVALPVVMATTILSKGGKDHEEVVDAILNLMDADLILTNGIVLGATVSDYDTASHAAQRALALGRRQLGRMLADTTASHPVDVTGIVRFLVLHEPEIGMARFRQCAAASMVLTPRTIVALLRHAATTVDDVNALITYAKSTQCVLPGHIVGEVLDKFGPPSTASSI</sequence>
<dbReference type="AlphaFoldDB" id="T0Q7V9"/>
<dbReference type="Proteomes" id="UP000030762">
    <property type="component" value="Unassembled WGS sequence"/>
</dbReference>
<dbReference type="OMA" id="IGMARFR"/>
<evidence type="ECO:0000313" key="1">
    <source>
        <dbReference type="EMBL" id="EQC33944.1"/>
    </source>
</evidence>